<name>A0A5B7DGA7_PORTR</name>
<sequence>MKSPIARHIYILPGKHCTVTSKPGSLGVRAVPKPAHWNKEVCPIIHAQDRIKESSHMSTAFIPHHLTSHLFPVQE</sequence>
<dbReference type="Proteomes" id="UP000324222">
    <property type="component" value="Unassembled WGS sequence"/>
</dbReference>
<accession>A0A5B7DGA7</accession>
<reference evidence="1 2" key="1">
    <citation type="submission" date="2019-05" db="EMBL/GenBank/DDBJ databases">
        <title>Another draft genome of Portunus trituberculatus and its Hox gene families provides insights of decapod evolution.</title>
        <authorList>
            <person name="Jeong J.-H."/>
            <person name="Song I."/>
            <person name="Kim S."/>
            <person name="Choi T."/>
            <person name="Kim D."/>
            <person name="Ryu S."/>
            <person name="Kim W."/>
        </authorList>
    </citation>
    <scope>NUCLEOTIDE SEQUENCE [LARGE SCALE GENOMIC DNA]</scope>
    <source>
        <tissue evidence="1">Muscle</tissue>
    </source>
</reference>
<comment type="caution">
    <text evidence="1">The sequence shown here is derived from an EMBL/GenBank/DDBJ whole genome shotgun (WGS) entry which is preliminary data.</text>
</comment>
<protein>
    <submittedName>
        <fullName evidence="1">Uncharacterized protein</fullName>
    </submittedName>
</protein>
<dbReference type="EMBL" id="VSRR010000849">
    <property type="protein sequence ID" value="MPC20234.1"/>
    <property type="molecule type" value="Genomic_DNA"/>
</dbReference>
<keyword evidence="2" id="KW-1185">Reference proteome</keyword>
<gene>
    <name evidence="1" type="ORF">E2C01_013169</name>
</gene>
<proteinExistence type="predicted"/>
<evidence type="ECO:0000313" key="2">
    <source>
        <dbReference type="Proteomes" id="UP000324222"/>
    </source>
</evidence>
<organism evidence="1 2">
    <name type="scientific">Portunus trituberculatus</name>
    <name type="common">Swimming crab</name>
    <name type="synonym">Neptunus trituberculatus</name>
    <dbReference type="NCBI Taxonomy" id="210409"/>
    <lineage>
        <taxon>Eukaryota</taxon>
        <taxon>Metazoa</taxon>
        <taxon>Ecdysozoa</taxon>
        <taxon>Arthropoda</taxon>
        <taxon>Crustacea</taxon>
        <taxon>Multicrustacea</taxon>
        <taxon>Malacostraca</taxon>
        <taxon>Eumalacostraca</taxon>
        <taxon>Eucarida</taxon>
        <taxon>Decapoda</taxon>
        <taxon>Pleocyemata</taxon>
        <taxon>Brachyura</taxon>
        <taxon>Eubrachyura</taxon>
        <taxon>Portunoidea</taxon>
        <taxon>Portunidae</taxon>
        <taxon>Portuninae</taxon>
        <taxon>Portunus</taxon>
    </lineage>
</organism>
<dbReference type="AlphaFoldDB" id="A0A5B7DGA7"/>
<evidence type="ECO:0000313" key="1">
    <source>
        <dbReference type="EMBL" id="MPC20234.1"/>
    </source>
</evidence>